<sequence>MPLLLLSSTSDKGCLAGSPLPRPPHPPPPPLAFLAVSTAPASTSAPLPPRLDHPQPTTPWSRSTPFAPLPPMSAISIFRANPPSQPLPFFQAAEARSHGGVVGEHDHGEGVAWWSSEVEAMAAAAGVRGLAEAGLGWGEGRGHGEGSHGRGPRRGLWPVVLHGAMEESSREGGMVAAGES</sequence>
<protein>
    <submittedName>
        <fullName evidence="2">Uncharacterized protein</fullName>
    </submittedName>
</protein>
<dbReference type="EMBL" id="CM000130">
    <property type="protein sequence ID" value="EEC78735.1"/>
    <property type="molecule type" value="Genomic_DNA"/>
</dbReference>
<dbReference type="PANTHER" id="PTHR48179:SF1">
    <property type="entry name" value="OS08G0232201 PROTEIN"/>
    <property type="match status" value="1"/>
</dbReference>
<evidence type="ECO:0000313" key="2">
    <source>
        <dbReference type="EMBL" id="EEC78735.1"/>
    </source>
</evidence>
<reference evidence="2 3" key="1">
    <citation type="journal article" date="2005" name="PLoS Biol.">
        <title>The genomes of Oryza sativa: a history of duplications.</title>
        <authorList>
            <person name="Yu J."/>
            <person name="Wang J."/>
            <person name="Lin W."/>
            <person name="Li S."/>
            <person name="Li H."/>
            <person name="Zhou J."/>
            <person name="Ni P."/>
            <person name="Dong W."/>
            <person name="Hu S."/>
            <person name="Zeng C."/>
            <person name="Zhang J."/>
            <person name="Zhang Y."/>
            <person name="Li R."/>
            <person name="Xu Z."/>
            <person name="Li S."/>
            <person name="Li X."/>
            <person name="Zheng H."/>
            <person name="Cong L."/>
            <person name="Lin L."/>
            <person name="Yin J."/>
            <person name="Geng J."/>
            <person name="Li G."/>
            <person name="Shi J."/>
            <person name="Liu J."/>
            <person name="Lv H."/>
            <person name="Li J."/>
            <person name="Wang J."/>
            <person name="Deng Y."/>
            <person name="Ran L."/>
            <person name="Shi X."/>
            <person name="Wang X."/>
            <person name="Wu Q."/>
            <person name="Li C."/>
            <person name="Ren X."/>
            <person name="Wang J."/>
            <person name="Wang X."/>
            <person name="Li D."/>
            <person name="Liu D."/>
            <person name="Zhang X."/>
            <person name="Ji Z."/>
            <person name="Zhao W."/>
            <person name="Sun Y."/>
            <person name="Zhang Z."/>
            <person name="Bao J."/>
            <person name="Han Y."/>
            <person name="Dong L."/>
            <person name="Ji J."/>
            <person name="Chen P."/>
            <person name="Wu S."/>
            <person name="Liu J."/>
            <person name="Xiao Y."/>
            <person name="Bu D."/>
            <person name="Tan J."/>
            <person name="Yang L."/>
            <person name="Ye C."/>
            <person name="Zhang J."/>
            <person name="Xu J."/>
            <person name="Zhou Y."/>
            <person name="Yu Y."/>
            <person name="Zhang B."/>
            <person name="Zhuang S."/>
            <person name="Wei H."/>
            <person name="Liu B."/>
            <person name="Lei M."/>
            <person name="Yu H."/>
            <person name="Li Y."/>
            <person name="Xu H."/>
            <person name="Wei S."/>
            <person name="He X."/>
            <person name="Fang L."/>
            <person name="Zhang Z."/>
            <person name="Zhang Y."/>
            <person name="Huang X."/>
            <person name="Su Z."/>
            <person name="Tong W."/>
            <person name="Li J."/>
            <person name="Tong Z."/>
            <person name="Li S."/>
            <person name="Ye J."/>
            <person name="Wang L."/>
            <person name="Fang L."/>
            <person name="Lei T."/>
            <person name="Chen C."/>
            <person name="Chen H."/>
            <person name="Xu Z."/>
            <person name="Li H."/>
            <person name="Huang H."/>
            <person name="Zhang F."/>
            <person name="Xu H."/>
            <person name="Li N."/>
            <person name="Zhao C."/>
            <person name="Li S."/>
            <person name="Dong L."/>
            <person name="Huang Y."/>
            <person name="Li L."/>
            <person name="Xi Y."/>
            <person name="Qi Q."/>
            <person name="Li W."/>
            <person name="Zhang B."/>
            <person name="Hu W."/>
            <person name="Zhang Y."/>
            <person name="Tian X."/>
            <person name="Jiao Y."/>
            <person name="Liang X."/>
            <person name="Jin J."/>
            <person name="Gao L."/>
            <person name="Zheng W."/>
            <person name="Hao B."/>
            <person name="Liu S."/>
            <person name="Wang W."/>
            <person name="Yuan L."/>
            <person name="Cao M."/>
            <person name="McDermott J."/>
            <person name="Samudrala R."/>
            <person name="Wang J."/>
            <person name="Wong G.K."/>
            <person name="Yang H."/>
        </authorList>
    </citation>
    <scope>NUCLEOTIDE SEQUENCE [LARGE SCALE GENOMIC DNA]</scope>
    <source>
        <strain evidence="3">cv. 93-11</strain>
    </source>
</reference>
<keyword evidence="3" id="KW-1185">Reference proteome</keyword>
<dbReference type="AlphaFoldDB" id="B8AZG0"/>
<name>B8AZG0_ORYSI</name>
<proteinExistence type="predicted"/>
<dbReference type="PANTHER" id="PTHR48179">
    <property type="entry name" value="OS08G0232201 PROTEIN"/>
    <property type="match status" value="1"/>
</dbReference>
<feature type="compositionally biased region" description="Pro residues" evidence="1">
    <location>
        <begin position="20"/>
        <end position="31"/>
    </location>
</feature>
<dbReference type="Gramene" id="BGIOSGA019386-TA">
    <property type="protein sequence ID" value="BGIOSGA019386-PA"/>
    <property type="gene ID" value="BGIOSGA019386"/>
</dbReference>
<dbReference type="HOGENOM" id="CLU_1498680_0_0_1"/>
<organism evidence="2 3">
    <name type="scientific">Oryza sativa subsp. indica</name>
    <name type="common">Rice</name>
    <dbReference type="NCBI Taxonomy" id="39946"/>
    <lineage>
        <taxon>Eukaryota</taxon>
        <taxon>Viridiplantae</taxon>
        <taxon>Streptophyta</taxon>
        <taxon>Embryophyta</taxon>
        <taxon>Tracheophyta</taxon>
        <taxon>Spermatophyta</taxon>
        <taxon>Magnoliopsida</taxon>
        <taxon>Liliopsida</taxon>
        <taxon>Poales</taxon>
        <taxon>Poaceae</taxon>
        <taxon>BOP clade</taxon>
        <taxon>Oryzoideae</taxon>
        <taxon>Oryzeae</taxon>
        <taxon>Oryzinae</taxon>
        <taxon>Oryza</taxon>
        <taxon>Oryza sativa</taxon>
    </lineage>
</organism>
<dbReference type="Proteomes" id="UP000007015">
    <property type="component" value="Chromosome 5"/>
</dbReference>
<evidence type="ECO:0000256" key="1">
    <source>
        <dbReference type="SAM" id="MobiDB-lite"/>
    </source>
</evidence>
<accession>B8AZG0</accession>
<feature type="region of interest" description="Disordered" evidence="1">
    <location>
        <begin position="1"/>
        <end position="60"/>
    </location>
</feature>
<feature type="compositionally biased region" description="Low complexity" evidence="1">
    <location>
        <begin position="34"/>
        <end position="45"/>
    </location>
</feature>
<feature type="compositionally biased region" description="Polar residues" evidence="1">
    <location>
        <begin position="1"/>
        <end position="11"/>
    </location>
</feature>
<gene>
    <name evidence="2" type="ORF">OsI_18938</name>
</gene>
<evidence type="ECO:0000313" key="3">
    <source>
        <dbReference type="Proteomes" id="UP000007015"/>
    </source>
</evidence>